<dbReference type="AlphaFoldDB" id="A0A6J5F6M4"/>
<protein>
    <recommendedName>
        <fullName evidence="3">DUF3563 domain-containing protein</fullName>
    </recommendedName>
</protein>
<dbReference type="InterPro" id="IPR021946">
    <property type="entry name" value="DUF3563"/>
</dbReference>
<evidence type="ECO:0000313" key="1">
    <source>
        <dbReference type="EMBL" id="CAB3772806.1"/>
    </source>
</evidence>
<gene>
    <name evidence="1" type="ORF">LMG29542_06988</name>
</gene>
<name>A0A6J5F6M4_9BURK</name>
<proteinExistence type="predicted"/>
<organism evidence="1 2">
    <name type="scientific">Paraburkholderia humisilvae</name>
    <dbReference type="NCBI Taxonomy" id="627669"/>
    <lineage>
        <taxon>Bacteria</taxon>
        <taxon>Pseudomonadati</taxon>
        <taxon>Pseudomonadota</taxon>
        <taxon>Betaproteobacteria</taxon>
        <taxon>Burkholderiales</taxon>
        <taxon>Burkholderiaceae</taxon>
        <taxon>Paraburkholderia</taxon>
    </lineage>
</organism>
<dbReference type="Proteomes" id="UP000494363">
    <property type="component" value="Unassembled WGS sequence"/>
</dbReference>
<evidence type="ECO:0008006" key="3">
    <source>
        <dbReference type="Google" id="ProtNLM"/>
    </source>
</evidence>
<dbReference type="RefSeq" id="WP_175232348.1">
    <property type="nucleotide sequence ID" value="NZ_CADIKH010000063.1"/>
</dbReference>
<reference evidence="1 2" key="1">
    <citation type="submission" date="2020-04" db="EMBL/GenBank/DDBJ databases">
        <authorList>
            <person name="De Canck E."/>
        </authorList>
    </citation>
    <scope>NUCLEOTIDE SEQUENCE [LARGE SCALE GENOMIC DNA]</scope>
    <source>
        <strain evidence="1 2">LMG 29542</strain>
    </source>
</reference>
<dbReference type="EMBL" id="CADIKH010000063">
    <property type="protein sequence ID" value="CAB3772806.1"/>
    <property type="molecule type" value="Genomic_DNA"/>
</dbReference>
<dbReference type="Pfam" id="PF12086">
    <property type="entry name" value="DUF3563"/>
    <property type="match status" value="1"/>
</dbReference>
<sequence length="45" mass="5417">MITYLLGKLGEWLERAEQRRREAHLSNAKDLADIERRMNYLDRNA</sequence>
<keyword evidence="2" id="KW-1185">Reference proteome</keyword>
<evidence type="ECO:0000313" key="2">
    <source>
        <dbReference type="Proteomes" id="UP000494363"/>
    </source>
</evidence>
<accession>A0A6J5F6M4</accession>